<dbReference type="InterPro" id="IPR039421">
    <property type="entry name" value="Type_1_exporter"/>
</dbReference>
<dbReference type="SUPFAM" id="SSF52540">
    <property type="entry name" value="P-loop containing nucleoside triphosphate hydrolases"/>
    <property type="match status" value="1"/>
</dbReference>
<dbReference type="Gene3D" id="1.20.1560.10">
    <property type="entry name" value="ABC transporter type 1, transmembrane domain"/>
    <property type="match status" value="1"/>
</dbReference>
<keyword evidence="2" id="KW-0813">Transport</keyword>
<keyword evidence="13" id="KW-1185">Reference proteome</keyword>
<dbReference type="GO" id="GO:0005886">
    <property type="term" value="C:plasma membrane"/>
    <property type="evidence" value="ECO:0007669"/>
    <property type="project" value="UniProtKB-SubCell"/>
</dbReference>
<comment type="caution">
    <text evidence="12">The sequence shown here is derived from an EMBL/GenBank/DDBJ whole genome shotgun (WGS) entry which is preliminary data.</text>
</comment>
<evidence type="ECO:0000256" key="8">
    <source>
        <dbReference type="ARBA" id="ARBA00023136"/>
    </source>
</evidence>
<feature type="transmembrane region" description="Helical" evidence="9">
    <location>
        <begin position="176"/>
        <end position="194"/>
    </location>
</feature>
<dbReference type="PROSITE" id="PS50893">
    <property type="entry name" value="ABC_TRANSPORTER_2"/>
    <property type="match status" value="1"/>
</dbReference>
<feature type="domain" description="ABC transmembrane type-1" evidence="11">
    <location>
        <begin position="32"/>
        <end position="317"/>
    </location>
</feature>
<evidence type="ECO:0000256" key="5">
    <source>
        <dbReference type="ARBA" id="ARBA00022741"/>
    </source>
</evidence>
<reference evidence="12 13" key="1">
    <citation type="submission" date="2020-07" db="EMBL/GenBank/DDBJ databases">
        <title>Sequencing the genomes of 1000 actinobacteria strains.</title>
        <authorList>
            <person name="Klenk H.-P."/>
        </authorList>
    </citation>
    <scope>NUCLEOTIDE SEQUENCE [LARGE SCALE GENOMIC DNA]</scope>
    <source>
        <strain evidence="12 13">DSM 29531</strain>
    </source>
</reference>
<dbReference type="InterPro" id="IPR011527">
    <property type="entry name" value="ABC1_TM_dom"/>
</dbReference>
<keyword evidence="5" id="KW-0547">Nucleotide-binding</keyword>
<evidence type="ECO:0000313" key="12">
    <source>
        <dbReference type="EMBL" id="NYJ74492.1"/>
    </source>
</evidence>
<sequence length="629" mass="66904">MPSPDAPSTARAFGPALRIIGVGFRREPRALAVAVLGSFVYGVMTVFTARVIGHLVGAVVSPAVKAHHVTGSQVWTIVWELGIVVLLNAIGVVCRRVGAGTAYYNLIAHYRRRVTRQYLRLPLAWHHRHPSGQLLSNANADVEATWSIFQPLPLALGVVVMLVVGVVEMLRIDVWLALIGVLVFPTLFAVNAVFRSKMSPRATRAQQLRGEVSEVAHESIEAALVVKAMGREEQETERFAERTYELRGAAIEVGRVMGIFEPVIDAIPTFGTLAVLAVGTARVRSGDLSAADVVQVAYLFSLLAFPVRSFGWVLAGLPVTLVGWTRIDNVLSARGSMTYGDRVLPADGSGALSMRAVDFSYEAGGTADLSSKDSASVGGEQVLHGVDLDLAGGSLTALVGPTGSGKSTLTNVALRLVDPDSGDVLVDDVRLADVRRHGIPAAATLVSQETFLFDDTVRGNITLGGPYDDAEVDRALRIAQATGFVAGLPQGLDTRVGERGATLSGGQRQRIALARAVIRSPHLLVLDDATSAVDPTVEVAILDGLREEAQRRGSRSTTLVVAYRLSTISLADTVVYVERGRVVDTGTHAELMARCAPYARIVSAYADDAQDRADAKAASGKDTQAVDAR</sequence>
<dbReference type="Pfam" id="PF00005">
    <property type="entry name" value="ABC_tran"/>
    <property type="match status" value="1"/>
</dbReference>
<dbReference type="Gene3D" id="3.40.50.300">
    <property type="entry name" value="P-loop containing nucleotide triphosphate hydrolases"/>
    <property type="match status" value="1"/>
</dbReference>
<dbReference type="InterPro" id="IPR003593">
    <property type="entry name" value="AAA+_ATPase"/>
</dbReference>
<evidence type="ECO:0000256" key="1">
    <source>
        <dbReference type="ARBA" id="ARBA00004651"/>
    </source>
</evidence>
<feature type="domain" description="ABC transporter" evidence="10">
    <location>
        <begin position="354"/>
        <end position="604"/>
    </location>
</feature>
<dbReference type="InterPro" id="IPR017871">
    <property type="entry name" value="ABC_transporter-like_CS"/>
</dbReference>
<dbReference type="GO" id="GO:0016887">
    <property type="term" value="F:ATP hydrolysis activity"/>
    <property type="evidence" value="ECO:0007669"/>
    <property type="project" value="InterPro"/>
</dbReference>
<proteinExistence type="predicted"/>
<keyword evidence="7 9" id="KW-1133">Transmembrane helix</keyword>
<dbReference type="InterPro" id="IPR003439">
    <property type="entry name" value="ABC_transporter-like_ATP-bd"/>
</dbReference>
<evidence type="ECO:0000256" key="3">
    <source>
        <dbReference type="ARBA" id="ARBA00022475"/>
    </source>
</evidence>
<keyword evidence="8 9" id="KW-0472">Membrane</keyword>
<evidence type="ECO:0000313" key="13">
    <source>
        <dbReference type="Proteomes" id="UP000571817"/>
    </source>
</evidence>
<keyword evidence="3" id="KW-1003">Cell membrane</keyword>
<dbReference type="GO" id="GO:0140359">
    <property type="term" value="F:ABC-type transporter activity"/>
    <property type="evidence" value="ECO:0007669"/>
    <property type="project" value="InterPro"/>
</dbReference>
<dbReference type="InterPro" id="IPR027417">
    <property type="entry name" value="P-loop_NTPase"/>
</dbReference>
<dbReference type="PANTHER" id="PTHR24221:SF654">
    <property type="entry name" value="ATP-BINDING CASSETTE SUB-FAMILY B MEMBER 6"/>
    <property type="match status" value="1"/>
</dbReference>
<dbReference type="PROSITE" id="PS50929">
    <property type="entry name" value="ABC_TM1F"/>
    <property type="match status" value="1"/>
</dbReference>
<keyword evidence="6" id="KW-0067">ATP-binding</keyword>
<dbReference type="Pfam" id="PF00664">
    <property type="entry name" value="ABC_membrane"/>
    <property type="match status" value="1"/>
</dbReference>
<name>A0A853DB45_9MICO</name>
<evidence type="ECO:0000259" key="10">
    <source>
        <dbReference type="PROSITE" id="PS50893"/>
    </source>
</evidence>
<evidence type="ECO:0000256" key="9">
    <source>
        <dbReference type="SAM" id="Phobius"/>
    </source>
</evidence>
<dbReference type="Proteomes" id="UP000571817">
    <property type="component" value="Unassembled WGS sequence"/>
</dbReference>
<feature type="transmembrane region" description="Helical" evidence="9">
    <location>
        <begin position="152"/>
        <end position="170"/>
    </location>
</feature>
<gene>
    <name evidence="12" type="ORF">HNR15_001455</name>
</gene>
<dbReference type="PANTHER" id="PTHR24221">
    <property type="entry name" value="ATP-BINDING CASSETTE SUB-FAMILY B"/>
    <property type="match status" value="1"/>
</dbReference>
<evidence type="ECO:0000256" key="4">
    <source>
        <dbReference type="ARBA" id="ARBA00022692"/>
    </source>
</evidence>
<protein>
    <submittedName>
        <fullName evidence="12">ABC-type multidrug transport system fused ATPase/permease subunit</fullName>
    </submittedName>
</protein>
<keyword evidence="4 9" id="KW-0812">Transmembrane</keyword>
<evidence type="ECO:0000256" key="6">
    <source>
        <dbReference type="ARBA" id="ARBA00022840"/>
    </source>
</evidence>
<feature type="transmembrane region" description="Helical" evidence="9">
    <location>
        <begin position="30"/>
        <end position="53"/>
    </location>
</feature>
<dbReference type="InterPro" id="IPR036640">
    <property type="entry name" value="ABC1_TM_sf"/>
</dbReference>
<organism evidence="12 13">
    <name type="scientific">Allobranchiibius huperziae</name>
    <dbReference type="NCBI Taxonomy" id="1874116"/>
    <lineage>
        <taxon>Bacteria</taxon>
        <taxon>Bacillati</taxon>
        <taxon>Actinomycetota</taxon>
        <taxon>Actinomycetes</taxon>
        <taxon>Micrococcales</taxon>
        <taxon>Dermacoccaceae</taxon>
        <taxon>Allobranchiibius</taxon>
    </lineage>
</organism>
<comment type="subcellular location">
    <subcellularLocation>
        <location evidence="1">Cell membrane</location>
        <topology evidence="1">Multi-pass membrane protein</topology>
    </subcellularLocation>
</comment>
<evidence type="ECO:0000256" key="7">
    <source>
        <dbReference type="ARBA" id="ARBA00022989"/>
    </source>
</evidence>
<dbReference type="RefSeq" id="WP_179480412.1">
    <property type="nucleotide sequence ID" value="NZ_JACCFW010000001.1"/>
</dbReference>
<dbReference type="PROSITE" id="PS00211">
    <property type="entry name" value="ABC_TRANSPORTER_1"/>
    <property type="match status" value="1"/>
</dbReference>
<dbReference type="GO" id="GO:0005524">
    <property type="term" value="F:ATP binding"/>
    <property type="evidence" value="ECO:0007669"/>
    <property type="project" value="UniProtKB-KW"/>
</dbReference>
<dbReference type="GO" id="GO:0034040">
    <property type="term" value="F:ATPase-coupled lipid transmembrane transporter activity"/>
    <property type="evidence" value="ECO:0007669"/>
    <property type="project" value="TreeGrafter"/>
</dbReference>
<dbReference type="FunFam" id="3.40.50.300:FF:000854">
    <property type="entry name" value="Multidrug ABC transporter ATP-binding protein"/>
    <property type="match status" value="1"/>
</dbReference>
<dbReference type="AlphaFoldDB" id="A0A853DB45"/>
<dbReference type="EMBL" id="JACCFW010000001">
    <property type="protein sequence ID" value="NYJ74492.1"/>
    <property type="molecule type" value="Genomic_DNA"/>
</dbReference>
<evidence type="ECO:0000256" key="2">
    <source>
        <dbReference type="ARBA" id="ARBA00022448"/>
    </source>
</evidence>
<dbReference type="SMART" id="SM00382">
    <property type="entry name" value="AAA"/>
    <property type="match status" value="1"/>
</dbReference>
<feature type="transmembrane region" description="Helical" evidence="9">
    <location>
        <begin position="73"/>
        <end position="94"/>
    </location>
</feature>
<accession>A0A853DB45</accession>
<dbReference type="SUPFAM" id="SSF90123">
    <property type="entry name" value="ABC transporter transmembrane region"/>
    <property type="match status" value="1"/>
</dbReference>
<evidence type="ECO:0000259" key="11">
    <source>
        <dbReference type="PROSITE" id="PS50929"/>
    </source>
</evidence>